<organism evidence="2 3">
    <name type="scientific">Actinophytocola gossypii</name>
    <dbReference type="NCBI Taxonomy" id="2812003"/>
    <lineage>
        <taxon>Bacteria</taxon>
        <taxon>Bacillati</taxon>
        <taxon>Actinomycetota</taxon>
        <taxon>Actinomycetes</taxon>
        <taxon>Pseudonocardiales</taxon>
        <taxon>Pseudonocardiaceae</taxon>
    </lineage>
</organism>
<evidence type="ECO:0000313" key="2">
    <source>
        <dbReference type="EMBL" id="MCT2584521.1"/>
    </source>
</evidence>
<reference evidence="2 3" key="1">
    <citation type="submission" date="2021-02" db="EMBL/GenBank/DDBJ databases">
        <title>Actinophytocola xerophila sp. nov., isolated from soil of cotton cropping field.</title>
        <authorList>
            <person name="Huang R."/>
            <person name="Chen X."/>
            <person name="Ge X."/>
            <person name="Liu W."/>
        </authorList>
    </citation>
    <scope>NUCLEOTIDE SEQUENCE [LARGE SCALE GENOMIC DNA]</scope>
    <source>
        <strain evidence="2 3">S1-96</strain>
    </source>
</reference>
<feature type="transmembrane region" description="Helical" evidence="1">
    <location>
        <begin position="65"/>
        <end position="82"/>
    </location>
</feature>
<feature type="transmembrane region" description="Helical" evidence="1">
    <location>
        <begin position="34"/>
        <end position="53"/>
    </location>
</feature>
<proteinExistence type="predicted"/>
<accession>A0ABT2J9R3</accession>
<sequence length="127" mass="14330">MTAAMFVGMFALGMPARMLWEWLGWTALTEDTVPRTLLMATYMTIGMSLWMRFRGCGWPAVRDMALAMFLPFVAMYPAYFAGWVTTTAVMVVGHVLMVPAMVVAMLLRVDEYTRGHAHRPREAAFQA</sequence>
<evidence type="ECO:0008006" key="4">
    <source>
        <dbReference type="Google" id="ProtNLM"/>
    </source>
</evidence>
<name>A0ABT2J9R3_9PSEU</name>
<protein>
    <recommendedName>
        <fullName evidence="4">Flagellar biosynthetic protein FliP</fullName>
    </recommendedName>
</protein>
<keyword evidence="1" id="KW-0472">Membrane</keyword>
<feature type="transmembrane region" description="Helical" evidence="1">
    <location>
        <begin position="88"/>
        <end position="109"/>
    </location>
</feature>
<keyword evidence="3" id="KW-1185">Reference proteome</keyword>
<gene>
    <name evidence="2" type="ORF">JT362_15460</name>
</gene>
<evidence type="ECO:0000256" key="1">
    <source>
        <dbReference type="SAM" id="Phobius"/>
    </source>
</evidence>
<dbReference type="RefSeq" id="WP_260191919.1">
    <property type="nucleotide sequence ID" value="NZ_JAFFZE010000012.1"/>
</dbReference>
<keyword evidence="1" id="KW-0812">Transmembrane</keyword>
<dbReference type="Proteomes" id="UP001156441">
    <property type="component" value="Unassembled WGS sequence"/>
</dbReference>
<keyword evidence="1" id="KW-1133">Transmembrane helix</keyword>
<comment type="caution">
    <text evidence="2">The sequence shown here is derived from an EMBL/GenBank/DDBJ whole genome shotgun (WGS) entry which is preliminary data.</text>
</comment>
<dbReference type="EMBL" id="JAFFZE010000012">
    <property type="protein sequence ID" value="MCT2584521.1"/>
    <property type="molecule type" value="Genomic_DNA"/>
</dbReference>
<evidence type="ECO:0000313" key="3">
    <source>
        <dbReference type="Proteomes" id="UP001156441"/>
    </source>
</evidence>